<feature type="chain" id="PRO_5015721107" evidence="1">
    <location>
        <begin position="24"/>
        <end position="411"/>
    </location>
</feature>
<evidence type="ECO:0000256" key="1">
    <source>
        <dbReference type="SAM" id="SignalP"/>
    </source>
</evidence>
<dbReference type="RefSeq" id="WP_105862256.1">
    <property type="nucleotide sequence ID" value="NZ_PUEJ01000004.1"/>
</dbReference>
<dbReference type="Gene3D" id="3.40.50.1240">
    <property type="entry name" value="Phosphoglycerate mutase-like"/>
    <property type="match status" value="2"/>
</dbReference>
<proteinExistence type="predicted"/>
<comment type="caution">
    <text evidence="2">The sequence shown here is derived from an EMBL/GenBank/DDBJ whole genome shotgun (WGS) entry which is preliminary data.</text>
</comment>
<dbReference type="EMBL" id="PUEJ01000004">
    <property type="protein sequence ID" value="PRH87320.1"/>
    <property type="molecule type" value="Genomic_DNA"/>
</dbReference>
<dbReference type="OrthoDB" id="395886at2"/>
<organism evidence="2 3">
    <name type="scientific">Labrys okinawensis</name>
    <dbReference type="NCBI Taxonomy" id="346911"/>
    <lineage>
        <taxon>Bacteria</taxon>
        <taxon>Pseudomonadati</taxon>
        <taxon>Pseudomonadota</taxon>
        <taxon>Alphaproteobacteria</taxon>
        <taxon>Hyphomicrobiales</taxon>
        <taxon>Xanthobacteraceae</taxon>
        <taxon>Labrys</taxon>
    </lineage>
</organism>
<feature type="signal peptide" evidence="1">
    <location>
        <begin position="1"/>
        <end position="23"/>
    </location>
</feature>
<dbReference type="PROSITE" id="PS00616">
    <property type="entry name" value="HIS_ACID_PHOSPHAT_1"/>
    <property type="match status" value="1"/>
</dbReference>
<dbReference type="SUPFAM" id="SSF53254">
    <property type="entry name" value="Phosphoglycerate mutase-like"/>
    <property type="match status" value="1"/>
</dbReference>
<accession>A0A2S9QDD5</accession>
<dbReference type="InterPro" id="IPR000560">
    <property type="entry name" value="His_Pase_clade-2"/>
</dbReference>
<dbReference type="NCBIfam" id="NF007553">
    <property type="entry name" value="PRK10173.1"/>
    <property type="match status" value="1"/>
</dbReference>
<keyword evidence="3" id="KW-1185">Reference proteome</keyword>
<dbReference type="CDD" id="cd07061">
    <property type="entry name" value="HP_HAP_like"/>
    <property type="match status" value="1"/>
</dbReference>
<name>A0A2S9QDD5_9HYPH</name>
<dbReference type="Proteomes" id="UP000237682">
    <property type="component" value="Unassembled WGS sequence"/>
</dbReference>
<dbReference type="AlphaFoldDB" id="A0A2S9QDD5"/>
<evidence type="ECO:0000313" key="3">
    <source>
        <dbReference type="Proteomes" id="UP000237682"/>
    </source>
</evidence>
<dbReference type="Pfam" id="PF00328">
    <property type="entry name" value="His_Phos_2"/>
    <property type="match status" value="1"/>
</dbReference>
<protein>
    <submittedName>
        <fullName evidence="2">Bifunctional glucose-1-phosphatase/inositol phosphatase</fullName>
    </submittedName>
</protein>
<dbReference type="PROSITE" id="PS00778">
    <property type="entry name" value="HIS_ACID_PHOSPHAT_2"/>
    <property type="match status" value="1"/>
</dbReference>
<dbReference type="InterPro" id="IPR029033">
    <property type="entry name" value="His_PPase_superfam"/>
</dbReference>
<sequence>MIARYAVLLAAAACAFPATQASAGSVPDGYRLEQVLMLSRHNLRAPLANSGSALAKVTEKKWPEWEVPGGNLTVKGGILETYMGRSIGGWLAENGLIPRDSCPAPGSVHVYANSLQRTVATAQFFVAGAFAGCDVAVHHQDRMGTMDPTFNPSIRSDSDGFREQAVTAMAAQAKAAPLASGYRLLDGILGFKASQSCKQDKLCDLTKSADSFTAKAGEEPGTKGPLKLGNAVVDAFTLQYYEGFPPGDVAWGKIRNEGQWRSLAAIKNGYQEALFTTPAVARDVAGPMLAYIAGALVKPEAGKAVPVTVLFGHDSNVASVLAALEAEPYALPGQDEKTPIGGVIQFQRWRDTKGNRDLFRLDYVYQTKAQLRQGTKLTPKNPPRRVTLKLKGCPADKDGFCAWSDFAKALP</sequence>
<keyword evidence="1" id="KW-0732">Signal</keyword>
<gene>
    <name evidence="2" type="ORF">C5L14_11880</name>
</gene>
<reference evidence="2 3" key="1">
    <citation type="submission" date="2018-02" db="EMBL/GenBank/DDBJ databases">
        <title>Whole genome sequencing of endophytic bacterium.</title>
        <authorList>
            <person name="Eedara R."/>
            <person name="Podile A.R."/>
        </authorList>
    </citation>
    <scope>NUCLEOTIDE SEQUENCE [LARGE SCALE GENOMIC DNA]</scope>
    <source>
        <strain evidence="2 3">RP1T</strain>
    </source>
</reference>
<evidence type="ECO:0000313" key="2">
    <source>
        <dbReference type="EMBL" id="PRH87320.1"/>
    </source>
</evidence>
<dbReference type="InterPro" id="IPR033379">
    <property type="entry name" value="Acid_Pase_AS"/>
</dbReference>